<comment type="caution">
    <text evidence="2">The sequence shown here is derived from an EMBL/GenBank/DDBJ whole genome shotgun (WGS) entry which is preliminary data.</text>
</comment>
<feature type="transmembrane region" description="Helical" evidence="1">
    <location>
        <begin position="315"/>
        <end position="333"/>
    </location>
</feature>
<feature type="transmembrane region" description="Helical" evidence="1">
    <location>
        <begin position="340"/>
        <end position="358"/>
    </location>
</feature>
<protein>
    <submittedName>
        <fullName evidence="2">Uncharacterized protein</fullName>
    </submittedName>
</protein>
<proteinExistence type="predicted"/>
<evidence type="ECO:0000313" key="2">
    <source>
        <dbReference type="EMBL" id="KAI3425211.1"/>
    </source>
</evidence>
<feature type="transmembrane region" description="Helical" evidence="1">
    <location>
        <begin position="20"/>
        <end position="39"/>
    </location>
</feature>
<keyword evidence="1" id="KW-1133">Transmembrane helix</keyword>
<keyword evidence="1" id="KW-0812">Transmembrane</keyword>
<organism evidence="2 3">
    <name type="scientific">Chlorella vulgaris</name>
    <name type="common">Green alga</name>
    <dbReference type="NCBI Taxonomy" id="3077"/>
    <lineage>
        <taxon>Eukaryota</taxon>
        <taxon>Viridiplantae</taxon>
        <taxon>Chlorophyta</taxon>
        <taxon>core chlorophytes</taxon>
        <taxon>Trebouxiophyceae</taxon>
        <taxon>Chlorellales</taxon>
        <taxon>Chlorellaceae</taxon>
        <taxon>Chlorella clade</taxon>
        <taxon>Chlorella</taxon>
    </lineage>
</organism>
<dbReference type="Proteomes" id="UP001055712">
    <property type="component" value="Unassembled WGS sequence"/>
</dbReference>
<feature type="transmembrane region" description="Helical" evidence="1">
    <location>
        <begin position="272"/>
        <end position="295"/>
    </location>
</feature>
<name>A0A9D4YT79_CHLVU</name>
<keyword evidence="1" id="KW-0472">Membrane</keyword>
<feature type="transmembrane region" description="Helical" evidence="1">
    <location>
        <begin position="164"/>
        <end position="189"/>
    </location>
</feature>
<feature type="transmembrane region" description="Helical" evidence="1">
    <location>
        <begin position="201"/>
        <end position="220"/>
    </location>
</feature>
<feature type="transmembrane region" description="Helical" evidence="1">
    <location>
        <begin position="394"/>
        <end position="414"/>
    </location>
</feature>
<evidence type="ECO:0000256" key="1">
    <source>
        <dbReference type="SAM" id="Phobius"/>
    </source>
</evidence>
<reference evidence="2" key="1">
    <citation type="journal article" date="2019" name="Plant J.">
        <title>Chlorella vulgaris genome assembly and annotation reveals the molecular basis for metabolic acclimation to high light conditions.</title>
        <authorList>
            <person name="Cecchin M."/>
            <person name="Marcolungo L."/>
            <person name="Rossato M."/>
            <person name="Girolomoni L."/>
            <person name="Cosentino E."/>
            <person name="Cuine S."/>
            <person name="Li-Beisson Y."/>
            <person name="Delledonne M."/>
            <person name="Ballottari M."/>
        </authorList>
    </citation>
    <scope>NUCLEOTIDE SEQUENCE</scope>
    <source>
        <strain evidence="2">211/11P</strain>
    </source>
</reference>
<sequence length="417" mass="43040">MLARPSALAVVLTHLGGDLWRLYVLSLGLLCQVFGGGIAGNMMHTYEGWQVAPFRSPLALPAAVKAAGTDVAAIKAAVEQAYVANYNDAWLRSVAYQFLFSFQSFGIALFSLAVFGWHGGTLASKAALAVTAFTLIVSRLGPQPRTAVQRYPFPNPLAPPVSPLSWWLLGCLIATFSVACFGYVDLFGASVAAAWPPSGPLAHWVAGGAAAGILLRTPLWGTYGAAAGAVLWALCGATTLFQRVTVVTGVSVAGAVAATLKASVSGSKPASICDFVVAILKGALAGVSLGLFLFAPWASFAPPSGWPSWPCLLAATWPTAPAAAAGAVTLTLLRKLGELPLPAVATAAVGAGLGAVLAHATLGWLALLAPLCVAAGGIYEGFVAEATFDQWHHWRAFVILMTGLALHGLLYLILLPL</sequence>
<feature type="transmembrane region" description="Helical" evidence="1">
    <location>
        <begin position="364"/>
        <end position="382"/>
    </location>
</feature>
<accession>A0A9D4YT79</accession>
<reference evidence="2" key="2">
    <citation type="submission" date="2020-11" db="EMBL/GenBank/DDBJ databases">
        <authorList>
            <person name="Cecchin M."/>
            <person name="Marcolungo L."/>
            <person name="Rossato M."/>
            <person name="Girolomoni L."/>
            <person name="Cosentino E."/>
            <person name="Cuine S."/>
            <person name="Li-Beisson Y."/>
            <person name="Delledonne M."/>
            <person name="Ballottari M."/>
        </authorList>
    </citation>
    <scope>NUCLEOTIDE SEQUENCE</scope>
    <source>
        <strain evidence="2">211/11P</strain>
        <tissue evidence="2">Whole cell</tissue>
    </source>
</reference>
<feature type="transmembrane region" description="Helical" evidence="1">
    <location>
        <begin position="94"/>
        <end position="115"/>
    </location>
</feature>
<keyword evidence="3" id="KW-1185">Reference proteome</keyword>
<dbReference type="EMBL" id="SIDB01000012">
    <property type="protein sequence ID" value="KAI3425211.1"/>
    <property type="molecule type" value="Genomic_DNA"/>
</dbReference>
<dbReference type="AlphaFoldDB" id="A0A9D4YT79"/>
<dbReference type="OrthoDB" id="557906at2759"/>
<evidence type="ECO:0000313" key="3">
    <source>
        <dbReference type="Proteomes" id="UP001055712"/>
    </source>
</evidence>
<gene>
    <name evidence="2" type="ORF">D9Q98_008979</name>
</gene>